<organism evidence="1 2">
    <name type="scientific">Thermococcus sibiricus</name>
    <dbReference type="NCBI Taxonomy" id="172049"/>
    <lineage>
        <taxon>Archaea</taxon>
        <taxon>Methanobacteriati</taxon>
        <taxon>Methanobacteriota</taxon>
        <taxon>Thermococci</taxon>
        <taxon>Thermococcales</taxon>
        <taxon>Thermococcaceae</taxon>
        <taxon>Thermococcus</taxon>
    </lineage>
</organism>
<dbReference type="OMA" id="EHQMKFR"/>
<evidence type="ECO:0000313" key="1">
    <source>
        <dbReference type="EMBL" id="KUK17860.1"/>
    </source>
</evidence>
<comment type="caution">
    <text evidence="1">The sequence shown here is derived from an EMBL/GenBank/DDBJ whole genome shotgun (WGS) entry which is preliminary data.</text>
</comment>
<sequence length="252" mass="29815">MDMEKIREVVKKAETLHKEFQKFFLELYSLSSNWSFEELRDVLSSLYSVIEKKFDTASEIVSMASLVGGRFEVFARELQKNEHQMKFRVEELFPLVENPKISFSERSRVNASLQRLLQFYRIYDYSVTQSIQKLNGELEGLIFISEERKLPPTNILNKMQKIEILEKTVTNLVSFVYYLYYHPSWVHKVEEALRDWHSKGLLWVEVRNIEKNSGVEREHATRILEGLMLIGVVEKRERGGEYVYKLRGFGED</sequence>
<dbReference type="AlphaFoldDB" id="A0A117L1Z4"/>
<proteinExistence type="predicted"/>
<accession>A0A117L1Z4</accession>
<dbReference type="PATRIC" id="fig|172049.5.peg.1710"/>
<evidence type="ECO:0000313" key="2">
    <source>
        <dbReference type="Proteomes" id="UP000053911"/>
    </source>
</evidence>
<reference evidence="2" key="1">
    <citation type="journal article" date="2015" name="MBio">
        <title>Genome-Resolved Metagenomic Analysis Reveals Roles for Candidate Phyla and Other Microbial Community Members in Biogeochemical Transformations in Oil Reservoirs.</title>
        <authorList>
            <person name="Hu P."/>
            <person name="Tom L."/>
            <person name="Singh A."/>
            <person name="Thomas B.C."/>
            <person name="Baker B.J."/>
            <person name="Piceno Y.M."/>
            <person name="Andersen G.L."/>
            <person name="Banfield J.F."/>
        </authorList>
    </citation>
    <scope>NUCLEOTIDE SEQUENCE [LARGE SCALE GENOMIC DNA]</scope>
</reference>
<name>A0A117L1Z4_9EURY</name>
<dbReference type="GeneID" id="8095075"/>
<dbReference type="RefSeq" id="WP_012766135.1">
    <property type="nucleotide sequence ID" value="NZ_LGFD01000013.1"/>
</dbReference>
<dbReference type="Proteomes" id="UP000053911">
    <property type="component" value="Unassembled WGS sequence"/>
</dbReference>
<dbReference type="EMBL" id="LGFD01000013">
    <property type="protein sequence ID" value="KUK17860.1"/>
    <property type="molecule type" value="Genomic_DNA"/>
</dbReference>
<protein>
    <submittedName>
        <fullName evidence="1">Uncharacterized protein</fullName>
    </submittedName>
</protein>
<gene>
    <name evidence="1" type="ORF">XD54_0877</name>
</gene>